<reference evidence="2" key="1">
    <citation type="journal article" date="2019" name="Int. J. Syst. Evol. Microbiol.">
        <title>The Global Catalogue of Microorganisms (GCM) 10K type strain sequencing project: providing services to taxonomists for standard genome sequencing and annotation.</title>
        <authorList>
            <consortium name="The Broad Institute Genomics Platform"/>
            <consortium name="The Broad Institute Genome Sequencing Center for Infectious Disease"/>
            <person name="Wu L."/>
            <person name="Ma J."/>
        </authorList>
    </citation>
    <scope>NUCLEOTIDE SEQUENCE [LARGE SCALE GENOMIC DNA]</scope>
    <source>
        <strain evidence="2">CCUG 53903</strain>
    </source>
</reference>
<dbReference type="Proteomes" id="UP001596058">
    <property type="component" value="Unassembled WGS sequence"/>
</dbReference>
<sequence>MFARFTEGARRAVVRAGIIALDSGRPALEADVMLLGLAEVRPFTLRSFTVTAADVRERVGAGDARALLATLGIDLDRVHRSTRAGADDPAAWSLRRSPMRPLRVMLYGPLGQLPLAMHARKAVEVATWWRPGRPVTGEDLTWGLLADHANGAARILADAGVDLRELVQELRGPAARRTA</sequence>
<keyword evidence="1" id="KW-0378">Hydrolase</keyword>
<protein>
    <submittedName>
        <fullName evidence="1">Clp protease N-terminal domain-containing protein</fullName>
    </submittedName>
</protein>
<organism evidence="1 2">
    <name type="scientific">Nonomuraea insulae</name>
    <dbReference type="NCBI Taxonomy" id="1616787"/>
    <lineage>
        <taxon>Bacteria</taxon>
        <taxon>Bacillati</taxon>
        <taxon>Actinomycetota</taxon>
        <taxon>Actinomycetes</taxon>
        <taxon>Streptosporangiales</taxon>
        <taxon>Streptosporangiaceae</taxon>
        <taxon>Nonomuraea</taxon>
    </lineage>
</organism>
<evidence type="ECO:0000313" key="2">
    <source>
        <dbReference type="Proteomes" id="UP001596058"/>
    </source>
</evidence>
<dbReference type="GO" id="GO:0008233">
    <property type="term" value="F:peptidase activity"/>
    <property type="evidence" value="ECO:0007669"/>
    <property type="project" value="UniProtKB-KW"/>
</dbReference>
<dbReference type="GO" id="GO:0006508">
    <property type="term" value="P:proteolysis"/>
    <property type="evidence" value="ECO:0007669"/>
    <property type="project" value="UniProtKB-KW"/>
</dbReference>
<keyword evidence="2" id="KW-1185">Reference proteome</keyword>
<dbReference type="EMBL" id="JBHSPA010000057">
    <property type="protein sequence ID" value="MFC5830846.1"/>
    <property type="molecule type" value="Genomic_DNA"/>
</dbReference>
<dbReference type="Gene3D" id="1.10.1780.10">
    <property type="entry name" value="Clp, N-terminal domain"/>
    <property type="match status" value="1"/>
</dbReference>
<comment type="caution">
    <text evidence="1">The sequence shown here is derived from an EMBL/GenBank/DDBJ whole genome shotgun (WGS) entry which is preliminary data.</text>
</comment>
<gene>
    <name evidence="1" type="ORF">ACFPZ3_43935</name>
</gene>
<evidence type="ECO:0000313" key="1">
    <source>
        <dbReference type="EMBL" id="MFC5830846.1"/>
    </source>
</evidence>
<proteinExistence type="predicted"/>
<accession>A0ABW1D2E1</accession>
<dbReference type="InterPro" id="IPR036628">
    <property type="entry name" value="Clp_N_dom_sf"/>
</dbReference>
<dbReference type="RefSeq" id="WP_379520327.1">
    <property type="nucleotide sequence ID" value="NZ_JBHSPA010000057.1"/>
</dbReference>
<keyword evidence="1" id="KW-0645">Protease</keyword>
<name>A0ABW1D2E1_9ACTN</name>